<dbReference type="InterPro" id="IPR051829">
    <property type="entry name" value="Multiheme_Cytochr_ET"/>
</dbReference>
<dbReference type="Pfam" id="PF13447">
    <property type="entry name" value="Multi-haem_cyto"/>
    <property type="match status" value="1"/>
</dbReference>
<reference evidence="4 5" key="1">
    <citation type="journal article" date="2015" name="Genome Announc.">
        <title>Genome Sequence of 'Candidatus Thioglobus autotrophica' Strain EF1, a Chemoautotroph from the SUP05 Clade of Marine Gammaproteobacteria.</title>
        <authorList>
            <person name="Shah V."/>
            <person name="Morris R.M."/>
        </authorList>
    </citation>
    <scope>NUCLEOTIDE SEQUENCE [LARGE SCALE GENOMIC DNA]</scope>
    <source>
        <strain evidence="4 5">EF1</strain>
    </source>
</reference>
<proteinExistence type="predicted"/>
<evidence type="ECO:0000313" key="5">
    <source>
        <dbReference type="Proteomes" id="UP000058020"/>
    </source>
</evidence>
<dbReference type="InterPro" id="IPR036280">
    <property type="entry name" value="Multihaem_cyt_sf"/>
</dbReference>
<dbReference type="GO" id="GO:0016491">
    <property type="term" value="F:oxidoreductase activity"/>
    <property type="evidence" value="ECO:0007669"/>
    <property type="project" value="TreeGrafter"/>
</dbReference>
<name>A0A0M4PNY7_9GAMM</name>
<evidence type="ECO:0000259" key="3">
    <source>
        <dbReference type="Pfam" id="PF13435"/>
    </source>
</evidence>
<dbReference type="PANTHER" id="PTHR35038:SF6">
    <property type="entry name" value="SURFACE LOCALIZED DECAHEME CYTOCHROME C LIPOPROTEIN"/>
    <property type="match status" value="1"/>
</dbReference>
<keyword evidence="5" id="KW-1185">Reference proteome</keyword>
<dbReference type="EMBL" id="CP010552">
    <property type="protein sequence ID" value="ALE52942.1"/>
    <property type="molecule type" value="Genomic_DNA"/>
</dbReference>
<dbReference type="Pfam" id="PF13435">
    <property type="entry name" value="Cytochrome_C554"/>
    <property type="match status" value="1"/>
</dbReference>
<protein>
    <submittedName>
        <fullName evidence="4">Hydroxylamine oxidoreductase</fullName>
    </submittedName>
</protein>
<feature type="chain" id="PRO_5005799695" evidence="2">
    <location>
        <begin position="39"/>
        <end position="501"/>
    </location>
</feature>
<evidence type="ECO:0000313" key="4">
    <source>
        <dbReference type="EMBL" id="ALE52942.1"/>
    </source>
</evidence>
<gene>
    <name evidence="4" type="ORF">SP60_06870</name>
</gene>
<feature type="signal peptide" evidence="2">
    <location>
        <begin position="1"/>
        <end position="38"/>
    </location>
</feature>
<dbReference type="AlphaFoldDB" id="A0A0M4PNY7"/>
<dbReference type="STRING" id="1705394.SP60_06870"/>
<dbReference type="Gene3D" id="1.10.780.10">
    <property type="entry name" value="Hydroxylamine Oxidoreductase, Chain A, domain 1"/>
    <property type="match status" value="1"/>
</dbReference>
<dbReference type="InterPro" id="IPR023155">
    <property type="entry name" value="Cyt_c-552/4"/>
</dbReference>
<sequence>MENHYFVIKIYRRNAMKAIIKSLIFFLSLMFLSSSAFSSVTEPPAQMSETSKQCATCHKKNNNGIVQQWGDSKHHRAKVGCYECHAADPGDKDAFLHGKKGDKKLISIIVSPRDCANCHAHEVKQTEDSHHAKAGRILGSLDNLLAEVVEGNSGFVTEGFPDGNSAAAVNGCWQCHGSQVKVLEDGALDPATWPNTGIGRINPDGSEGACTACHSRHSFSVEQARAPETCGKCHMGPDHPHIEIYNESKHGIQYASQKGQLGMDKSKWVPGEDYYTAPTCSTCHMGATKDQDVTHDVGMRISWNNRPPVSIRPEVSDKKMGLPGQHVDWETRRDNMQDVCSACHSEDYIENFYAQYDGLVNLYNEKFAKPGIKLMKAAKPLMKPVKFSNKIDFIWFEIWHHEGRRARHGAAMMGPDITHWHGTYEVAKHFYAKFIPELEYLVEKGMRSTSEKKQASAALLQATIDEVLNSDNHKWYLGKMSAKQQEIRKKATADFKAQFEK</sequence>
<dbReference type="Gene3D" id="1.20.850.10">
    <property type="entry name" value="Hydroxylamine Oxidoreductase, Chain A, domain 2"/>
    <property type="match status" value="1"/>
</dbReference>
<dbReference type="SUPFAM" id="SSF48695">
    <property type="entry name" value="Multiheme cytochromes"/>
    <property type="match status" value="1"/>
</dbReference>
<organism evidence="4 5">
    <name type="scientific">Candidatus Thioglobus autotrophicus</name>
    <dbReference type="NCBI Taxonomy" id="1705394"/>
    <lineage>
        <taxon>Bacteria</taxon>
        <taxon>Pseudomonadati</taxon>
        <taxon>Pseudomonadota</taxon>
        <taxon>Gammaproteobacteria</taxon>
        <taxon>Candidatus Pseudothioglobaceae</taxon>
        <taxon>Candidatus Thioglobus</taxon>
    </lineage>
</organism>
<dbReference type="KEGG" id="tho:SP60_06870"/>
<accession>A0A0M4PNY7</accession>
<evidence type="ECO:0000256" key="1">
    <source>
        <dbReference type="ARBA" id="ARBA00022729"/>
    </source>
</evidence>
<keyword evidence="1 2" id="KW-0732">Signal</keyword>
<evidence type="ECO:0000256" key="2">
    <source>
        <dbReference type="SAM" id="SignalP"/>
    </source>
</evidence>
<feature type="domain" description="Cytochrome c-552/4" evidence="3">
    <location>
        <begin position="43"/>
        <end position="85"/>
    </location>
</feature>
<dbReference type="Proteomes" id="UP000058020">
    <property type="component" value="Chromosome"/>
</dbReference>
<dbReference type="PATRIC" id="fig|1705394.5.peg.1371"/>
<dbReference type="PANTHER" id="PTHR35038">
    <property type="entry name" value="DISSIMILATORY SULFITE REDUCTASE SIRA"/>
    <property type="match status" value="1"/>
</dbReference>